<dbReference type="PIR" id="H84385">
    <property type="entry name" value="H84385"/>
</dbReference>
<keyword evidence="7" id="KW-1185">Reference proteome</keyword>
<dbReference type="Proteomes" id="UP000000554">
    <property type="component" value="Chromosome"/>
</dbReference>
<dbReference type="CDD" id="cd00995">
    <property type="entry name" value="PBP2_NikA_DppA_OppA_like"/>
    <property type="match status" value="1"/>
</dbReference>
<reference evidence="6 7" key="1">
    <citation type="journal article" date="2000" name="Proc. Natl. Acad. Sci. U.S.A.">
        <title>Genome sequence of Halobacterium species NRC-1.</title>
        <authorList>
            <person name="Ng W.V."/>
            <person name="Kennedy S.P."/>
            <person name="Mahairas G.G."/>
            <person name="Berquist B."/>
            <person name="Pan M."/>
            <person name="Shukla H.D."/>
            <person name="Lasky S.R."/>
            <person name="Baliga N.S."/>
            <person name="Thorsson V."/>
            <person name="Sbrogna J."/>
            <person name="Swartzell S."/>
            <person name="Weir D."/>
            <person name="Hall J."/>
            <person name="Dahl T.A."/>
            <person name="Welti R."/>
            <person name="Goo Y.A."/>
            <person name="Leithauser B."/>
            <person name="Keller K."/>
            <person name="Cruz R."/>
            <person name="Danson M.J."/>
            <person name="Hough D.W."/>
            <person name="Maddocks D.G."/>
            <person name="Jablonski P.E."/>
            <person name="Krebs M.P."/>
            <person name="Angevine C.M."/>
            <person name="Dale H."/>
            <person name="Isenbarger T.A."/>
            <person name="Peck R.F."/>
            <person name="Pohlschroder M."/>
            <person name="Spudich J.L."/>
            <person name="Jung K.W."/>
            <person name="Alam M."/>
            <person name="Freitas T."/>
            <person name="Hou S."/>
            <person name="Daniels C.J."/>
            <person name="Dennis P.P."/>
            <person name="Omer A.D."/>
            <person name="Ebhardt H."/>
            <person name="Lowe T.M."/>
            <person name="Liang P."/>
            <person name="Riley M."/>
            <person name="Hood L."/>
            <person name="DasSarma S."/>
        </authorList>
    </citation>
    <scope>NUCLEOTIDE SEQUENCE [LARGE SCALE GENOMIC DNA]</scope>
    <source>
        <strain evidence="7">ATCC 700922 / JCM 11081 / NRC-1</strain>
    </source>
</reference>
<dbReference type="PROSITE" id="PS51318">
    <property type="entry name" value="TAT"/>
    <property type="match status" value="1"/>
</dbReference>
<feature type="domain" description="Solute-binding protein family 5" evidence="5">
    <location>
        <begin position="354"/>
        <end position="653"/>
    </location>
</feature>
<dbReference type="Gene3D" id="3.10.105.10">
    <property type="entry name" value="Dipeptide-binding Protein, Domain 3"/>
    <property type="match status" value="2"/>
</dbReference>
<evidence type="ECO:0000313" key="6">
    <source>
        <dbReference type="EMBL" id="AAG20452.1"/>
    </source>
</evidence>
<proteinExistence type="inferred from homology"/>
<dbReference type="HOGENOM" id="CLU_431903_0_0_2"/>
<name>Q9HMW9_HALSA</name>
<comment type="similarity">
    <text evidence="1">Belongs to the bacterial solute-binding protein 5 family.</text>
</comment>
<dbReference type="NCBIfam" id="TIGR01409">
    <property type="entry name" value="TAT_signal_seq"/>
    <property type="match status" value="1"/>
</dbReference>
<dbReference type="SUPFAM" id="SSF53850">
    <property type="entry name" value="Periplasmic binding protein-like II"/>
    <property type="match status" value="2"/>
</dbReference>
<dbReference type="Pfam" id="PF00496">
    <property type="entry name" value="SBP_bac_5"/>
    <property type="match status" value="2"/>
</dbReference>
<dbReference type="KEGG" id="hal:VNG_2349G"/>
<dbReference type="PANTHER" id="PTHR30290:SF9">
    <property type="entry name" value="OLIGOPEPTIDE-BINDING PROTEIN APPA"/>
    <property type="match status" value="1"/>
</dbReference>
<dbReference type="InterPro" id="IPR006311">
    <property type="entry name" value="TAT_signal"/>
</dbReference>
<dbReference type="GO" id="GO:1904680">
    <property type="term" value="F:peptide transmembrane transporter activity"/>
    <property type="evidence" value="ECO:0000318"/>
    <property type="project" value="GO_Central"/>
</dbReference>
<gene>
    <name evidence="6" type="primary">dppA</name>
    <name evidence="6" type="ordered locus">VNG_2349G</name>
</gene>
<evidence type="ECO:0000313" key="7">
    <source>
        <dbReference type="Proteomes" id="UP000000554"/>
    </source>
</evidence>
<dbReference type="GO" id="GO:0015833">
    <property type="term" value="P:peptide transport"/>
    <property type="evidence" value="ECO:0000318"/>
    <property type="project" value="GO_Central"/>
</dbReference>
<dbReference type="InterPro" id="IPR039424">
    <property type="entry name" value="SBP_5"/>
</dbReference>
<evidence type="ECO:0000256" key="3">
    <source>
        <dbReference type="ARBA" id="ARBA00022729"/>
    </source>
</evidence>
<organism evidence="6 7">
    <name type="scientific">Halobacterium salinarum (strain ATCC 700922 / JCM 11081 / NRC-1)</name>
    <name type="common">Halobacterium halobium</name>
    <dbReference type="NCBI Taxonomy" id="64091"/>
    <lineage>
        <taxon>Archaea</taxon>
        <taxon>Methanobacteriati</taxon>
        <taxon>Methanobacteriota</taxon>
        <taxon>Stenosarchaea group</taxon>
        <taxon>Halobacteria</taxon>
        <taxon>Halobacteriales</taxon>
        <taxon>Halobacteriaceae</taxon>
        <taxon>Halobacterium</taxon>
        <taxon>Halobacterium salinarum NRC-34001</taxon>
    </lineage>
</organism>
<feature type="region of interest" description="Disordered" evidence="4">
    <location>
        <begin position="65"/>
        <end position="98"/>
    </location>
</feature>
<dbReference type="InParanoid" id="Q9HMW9"/>
<protein>
    <submittedName>
        <fullName evidence="6">Dipeptide ABC transporter dipeptide-binding</fullName>
    </submittedName>
</protein>
<dbReference type="InterPro" id="IPR000914">
    <property type="entry name" value="SBP_5_dom"/>
</dbReference>
<dbReference type="PANTHER" id="PTHR30290">
    <property type="entry name" value="PERIPLASMIC BINDING COMPONENT OF ABC TRANSPORTER"/>
    <property type="match status" value="1"/>
</dbReference>
<dbReference type="STRING" id="64091.VNG_2349G"/>
<dbReference type="PATRIC" id="fig|64091.14.peg.1820"/>
<evidence type="ECO:0000256" key="4">
    <source>
        <dbReference type="SAM" id="MobiDB-lite"/>
    </source>
</evidence>
<sequence length="658" mass="72285">MRTRAHSFHALVALHRPRSRGLDEELKYMLLSPMTMTGDGMSNTSRRRFLKATGAAALTATVAGCSDSTSDADGSGGSEPTDAPTTTGESTDYQPDFDKYPYGIDETKVAEARKVMEEAGYGPDNKYELNWLQYQSPTWKEMANTIRARLEQAHIEMTINDANFSSLLETTKQGEHEAFTLGWVADYPRPRNFMQLVQPDNTIYGGETAANGARLYWKEDANSDPGVREFMTEQYERLVSNPGQSEDAIQTRKDAATNMEEGIWESAALIPVYHNLAQSFWYDRLDYNPPGAMDSSKQKTNNAVAGIDGKGRLSGISSTFNSLDPVASGNTASGAKVMDLFDAPTNYENGRTEITNLLITDYETNDDLSEYTLTFKEGVQFHGDYGEMTADDVVYSIRRLAESTNSTNQSFAISTLGIEHEVDENGAVKRATGVEAVDDYTVRLTLESPFPYALDVLTYGAFSVVPEGIVGDIEGYEGDMPYPEFSASNPVGTGPFTFVEWDSGNGGSYSADAFEDYHDGAPAIDGIDDTIISDDTARYNYFLNENADLAGIPTSKYDPSLHSSGETLPGGRKLGTYGPMENDKTVNSSSVSTIDTYYVGFNMTKVPKPVRKAMAYVINREQFVSDVFKGRGVGAFHLQPPQLFSDGQEGYNNHYQGE</sequence>
<evidence type="ECO:0000256" key="2">
    <source>
        <dbReference type="ARBA" id="ARBA00022448"/>
    </source>
</evidence>
<dbReference type="InterPro" id="IPR019546">
    <property type="entry name" value="TAT_signal_bac_arc"/>
</dbReference>
<feature type="compositionally biased region" description="Polar residues" evidence="4">
    <location>
        <begin position="83"/>
        <end position="93"/>
    </location>
</feature>
<evidence type="ECO:0000259" key="5">
    <source>
        <dbReference type="Pfam" id="PF00496"/>
    </source>
</evidence>
<accession>Q9HMW9</accession>
<evidence type="ECO:0000256" key="1">
    <source>
        <dbReference type="ARBA" id="ARBA00005695"/>
    </source>
</evidence>
<dbReference type="AlphaFoldDB" id="Q9HMW9"/>
<dbReference type="Gene3D" id="3.40.190.10">
    <property type="entry name" value="Periplasmic binding protein-like II"/>
    <property type="match status" value="1"/>
</dbReference>
<keyword evidence="2" id="KW-0813">Transport</keyword>
<keyword evidence="3" id="KW-0732">Signal</keyword>
<feature type="domain" description="Solute-binding protein family 5" evidence="5">
    <location>
        <begin position="76"/>
        <end position="197"/>
    </location>
</feature>
<dbReference type="PaxDb" id="64091-VNG_2349G"/>
<dbReference type="EMBL" id="AE004437">
    <property type="protein sequence ID" value="AAG20452.1"/>
    <property type="molecule type" value="Genomic_DNA"/>
</dbReference>